<evidence type="ECO:0000256" key="3">
    <source>
        <dbReference type="ARBA" id="ARBA00022763"/>
    </source>
</evidence>
<evidence type="ECO:0000256" key="12">
    <source>
        <dbReference type="NCBIfam" id="TIGR00416"/>
    </source>
</evidence>
<proteinExistence type="inferred from homology"/>
<dbReference type="InterPro" id="IPR003593">
    <property type="entry name" value="AAA+_ATPase"/>
</dbReference>
<evidence type="ECO:0000256" key="1">
    <source>
        <dbReference type="ARBA" id="ARBA00022723"/>
    </source>
</evidence>
<dbReference type="GO" id="GO:0005524">
    <property type="term" value="F:ATP binding"/>
    <property type="evidence" value="ECO:0007669"/>
    <property type="project" value="UniProtKB-UniRule"/>
</dbReference>
<evidence type="ECO:0000313" key="15">
    <source>
        <dbReference type="EMBL" id="XCC63203.1"/>
    </source>
</evidence>
<feature type="region of interest" description="Lon-protease-like" evidence="11">
    <location>
        <begin position="348"/>
        <end position="449"/>
    </location>
</feature>
<keyword evidence="7 11" id="KW-0067">ATP-binding</keyword>
<dbReference type="InterPro" id="IPR020568">
    <property type="entry name" value="Ribosomal_Su5_D2-typ_SF"/>
</dbReference>
<dbReference type="GO" id="GO:0008270">
    <property type="term" value="F:zinc ion binding"/>
    <property type="evidence" value="ECO:0007669"/>
    <property type="project" value="UniProtKB-KW"/>
</dbReference>
<keyword evidence="2 11" id="KW-0547">Nucleotide-binding</keyword>
<keyword evidence="9 11" id="KW-0238">DNA-binding</keyword>
<feature type="domain" description="RecA family profile 1" evidence="14">
    <location>
        <begin position="65"/>
        <end position="212"/>
    </location>
</feature>
<evidence type="ECO:0000256" key="9">
    <source>
        <dbReference type="ARBA" id="ARBA00023125"/>
    </source>
</evidence>
<evidence type="ECO:0000259" key="14">
    <source>
        <dbReference type="PROSITE" id="PS50162"/>
    </source>
</evidence>
<dbReference type="Gene3D" id="3.30.230.10">
    <property type="match status" value="1"/>
</dbReference>
<dbReference type="FunFam" id="3.40.50.300:FF:000050">
    <property type="entry name" value="DNA repair protein RadA"/>
    <property type="match status" value="1"/>
</dbReference>
<dbReference type="Pfam" id="PF18073">
    <property type="entry name" value="Zn_ribbon_LapB"/>
    <property type="match status" value="1"/>
</dbReference>
<evidence type="ECO:0000256" key="2">
    <source>
        <dbReference type="ARBA" id="ARBA00022741"/>
    </source>
</evidence>
<evidence type="ECO:0000256" key="7">
    <source>
        <dbReference type="ARBA" id="ARBA00022840"/>
    </source>
</evidence>
<keyword evidence="1 11" id="KW-0479">Metal-binding</keyword>
<comment type="similarity">
    <text evidence="11 13">Belongs to the RecA family. RadA subfamily.</text>
</comment>
<sequence>MAKTKTQFVCSECGYASGKWSGQCPSCGSWNTMTEEMVTTAPQGAVRPASVPGRIVTFDKIPLESGKRFKTGIGEFDRVLGGGVVSGGVTLAAGEPGIGKSTLFLQIAKSLTAYGNVLYVSGEESPSQVKMRAKRLGIEDNIYLMAETEVGSILAGTEQLSPKFLIVDSIQTLYDASLSSAPGSVGQVRGCASRITQAAKHMGIAVFIVGHVTKEGAIAGPRVLEHIVDTVLYFEGERTSNLRILRAVKNRFGSTDEIGVFEMRDAGMMEVKNPTMLFEGDFGQDMSGVSIFAATQGTRPMLLEMQALCTHTQLNIPRRLVSGIDQNRLYMVCAVLEKKIGLKLYQQDIFINVAGGIRVREHAADLAMAVSIVSSLRNLGLPRDTAFIGEVGLSGEIRHVTQLSRRISECEKMGIRRVFVPKTSLERGASYGIQVEGMNTLSDVLARAF</sequence>
<dbReference type="SMART" id="SM00382">
    <property type="entry name" value="AAA"/>
    <property type="match status" value="1"/>
</dbReference>
<dbReference type="RefSeq" id="WP_079546901.1">
    <property type="nucleotide sequence ID" value="NZ_CP117826.1"/>
</dbReference>
<keyword evidence="8 11" id="KW-0346">Stress response</keyword>
<evidence type="ECO:0000256" key="4">
    <source>
        <dbReference type="ARBA" id="ARBA00022771"/>
    </source>
</evidence>
<dbReference type="CDD" id="cd01121">
    <property type="entry name" value="RadA_SMS_N"/>
    <property type="match status" value="1"/>
</dbReference>
<evidence type="ECO:0000256" key="5">
    <source>
        <dbReference type="ARBA" id="ARBA00022801"/>
    </source>
</evidence>
<dbReference type="SUPFAM" id="SSF52540">
    <property type="entry name" value="P-loop containing nucleoside triphosphate hydrolases"/>
    <property type="match status" value="1"/>
</dbReference>
<keyword evidence="5" id="KW-0378">Hydrolase</keyword>
<dbReference type="InterPro" id="IPR004504">
    <property type="entry name" value="DNA_repair_RadA"/>
</dbReference>
<dbReference type="HAMAP" id="MF_01498">
    <property type="entry name" value="RadA_bact"/>
    <property type="match status" value="1"/>
</dbReference>
<evidence type="ECO:0000256" key="10">
    <source>
        <dbReference type="ARBA" id="ARBA00023204"/>
    </source>
</evidence>
<dbReference type="AlphaFoldDB" id="A0AAU8AAF2"/>
<keyword evidence="4 13" id="KW-0863">Zinc-finger</keyword>
<protein>
    <recommendedName>
        <fullName evidence="11 12">DNA repair protein RadA</fullName>
    </recommendedName>
</protein>
<comment type="function">
    <text evidence="13">DNA-dependent ATPase involved in processing of recombination intermediates, plays a role in repairing DNA breaks. Stimulates the branch migration of RecA-mediated strand transfer reactions, allowing the 3' invading strand to extend heteroduplex DNA faster. Binds ssDNA in the presence of ADP but not other nucleotides, has ATPase activity that is stimulated by ssDNA and various branched DNA structures, but inhibited by SSB. Does not have RecA's homology-searching function.</text>
</comment>
<dbReference type="Pfam" id="PF13481">
    <property type="entry name" value="AAA_25"/>
    <property type="match status" value="1"/>
</dbReference>
<feature type="binding site" evidence="11">
    <location>
        <begin position="94"/>
        <end position="101"/>
    </location>
    <ligand>
        <name>ATP</name>
        <dbReference type="ChEBI" id="CHEBI:30616"/>
    </ligand>
</feature>
<dbReference type="InterPro" id="IPR041166">
    <property type="entry name" value="Rubredoxin_2"/>
</dbReference>
<evidence type="ECO:0000256" key="13">
    <source>
        <dbReference type="RuleBase" id="RU003555"/>
    </source>
</evidence>
<dbReference type="InterPro" id="IPR014721">
    <property type="entry name" value="Ribsml_uS5_D2-typ_fold_subgr"/>
</dbReference>
<keyword evidence="10 11" id="KW-0234">DNA repair</keyword>
<dbReference type="InterPro" id="IPR027417">
    <property type="entry name" value="P-loop_NTPase"/>
</dbReference>
<dbReference type="PROSITE" id="PS50162">
    <property type="entry name" value="RECA_2"/>
    <property type="match status" value="1"/>
</dbReference>
<dbReference type="GO" id="GO:0003684">
    <property type="term" value="F:damaged DNA binding"/>
    <property type="evidence" value="ECO:0007669"/>
    <property type="project" value="InterPro"/>
</dbReference>
<dbReference type="EMBL" id="CP117826">
    <property type="protein sequence ID" value="XCC63203.1"/>
    <property type="molecule type" value="Genomic_DNA"/>
</dbReference>
<evidence type="ECO:0000256" key="6">
    <source>
        <dbReference type="ARBA" id="ARBA00022833"/>
    </source>
</evidence>
<dbReference type="PRINTS" id="PR01874">
    <property type="entry name" value="DNAREPAIRADA"/>
</dbReference>
<organism evidence="15">
    <name type="scientific">Christensenella massiliensis</name>
    <dbReference type="NCBI Taxonomy" id="1805714"/>
    <lineage>
        <taxon>Bacteria</taxon>
        <taxon>Bacillati</taxon>
        <taxon>Bacillota</taxon>
        <taxon>Clostridia</taxon>
        <taxon>Christensenellales</taxon>
        <taxon>Christensenellaceae</taxon>
        <taxon>Christensenella</taxon>
    </lineage>
</organism>
<dbReference type="GO" id="GO:0000725">
    <property type="term" value="P:recombinational repair"/>
    <property type="evidence" value="ECO:0007669"/>
    <property type="project" value="UniProtKB-UniRule"/>
</dbReference>
<evidence type="ECO:0000256" key="11">
    <source>
        <dbReference type="HAMAP-Rule" id="MF_01498"/>
    </source>
</evidence>
<reference evidence="15" key="1">
    <citation type="submission" date="2023-02" db="EMBL/GenBank/DDBJ databases">
        <title>Gut commensal Christensenella minuta modulates host metabolism via a new class of secondary bile acids.</title>
        <authorList>
            <person name="Liu C."/>
        </authorList>
    </citation>
    <scope>NUCLEOTIDE SEQUENCE</scope>
    <source>
        <strain evidence="15">CA70</strain>
    </source>
</reference>
<dbReference type="Pfam" id="PF13541">
    <property type="entry name" value="ChlI"/>
    <property type="match status" value="1"/>
</dbReference>
<keyword evidence="6 13" id="KW-0862">Zinc</keyword>
<dbReference type="GO" id="GO:0016787">
    <property type="term" value="F:hydrolase activity"/>
    <property type="evidence" value="ECO:0007669"/>
    <property type="project" value="UniProtKB-KW"/>
</dbReference>
<name>A0AAU8AAF2_9FIRM</name>
<comment type="function">
    <text evidence="11">Plays a role in repairing double-strand DNA breaks, probably involving stabilizing or processing branched DNA or blocked replication forks.</text>
</comment>
<dbReference type="SUPFAM" id="SSF54211">
    <property type="entry name" value="Ribosomal protein S5 domain 2-like"/>
    <property type="match status" value="1"/>
</dbReference>
<dbReference type="PANTHER" id="PTHR32472:SF10">
    <property type="entry name" value="DNA REPAIR PROTEIN RADA-LIKE PROTEIN"/>
    <property type="match status" value="1"/>
</dbReference>
<evidence type="ECO:0000256" key="8">
    <source>
        <dbReference type="ARBA" id="ARBA00023016"/>
    </source>
</evidence>
<feature type="short sequence motif" description="RadA KNRFG motif" evidence="11">
    <location>
        <begin position="249"/>
        <end position="253"/>
    </location>
</feature>
<dbReference type="InterPro" id="IPR020588">
    <property type="entry name" value="RecA_ATP-bd"/>
</dbReference>
<gene>
    <name evidence="11 15" type="primary">radA</name>
    <name evidence="15" type="ORF">PUP29_04615</name>
</gene>
<dbReference type="GO" id="GO:0005829">
    <property type="term" value="C:cytosol"/>
    <property type="evidence" value="ECO:0007669"/>
    <property type="project" value="TreeGrafter"/>
</dbReference>
<dbReference type="GO" id="GO:0140664">
    <property type="term" value="F:ATP-dependent DNA damage sensor activity"/>
    <property type="evidence" value="ECO:0007669"/>
    <property type="project" value="InterPro"/>
</dbReference>
<dbReference type="Gene3D" id="3.40.50.300">
    <property type="entry name" value="P-loop containing nucleotide triphosphate hydrolases"/>
    <property type="match status" value="1"/>
</dbReference>
<comment type="domain">
    <text evidence="11">The middle region has homology to RecA with ATPase motifs including the RadA KNRFG motif, while the C-terminus is homologous to Lon protease.</text>
</comment>
<dbReference type="PANTHER" id="PTHR32472">
    <property type="entry name" value="DNA REPAIR PROTEIN RADA"/>
    <property type="match status" value="1"/>
</dbReference>
<keyword evidence="3 11" id="KW-0227">DNA damage</keyword>
<dbReference type="NCBIfam" id="TIGR00416">
    <property type="entry name" value="sms"/>
    <property type="match status" value="1"/>
</dbReference>
<accession>A0AAU8AAF2</accession>